<feature type="domain" description="C-type lectin" evidence="2">
    <location>
        <begin position="27"/>
        <end position="145"/>
    </location>
</feature>
<feature type="domain" description="C-type lectin" evidence="2">
    <location>
        <begin position="162"/>
        <end position="284"/>
    </location>
</feature>
<evidence type="ECO:0000313" key="4">
    <source>
        <dbReference type="WBParaSite" id="PSAMB.scaffold4152size15524.g23567.t1"/>
    </source>
</evidence>
<dbReference type="Proteomes" id="UP000887566">
    <property type="component" value="Unplaced"/>
</dbReference>
<dbReference type="InterPro" id="IPR016186">
    <property type="entry name" value="C-type_lectin-like/link_sf"/>
</dbReference>
<dbReference type="CDD" id="cd00037">
    <property type="entry name" value="CLECT"/>
    <property type="match status" value="2"/>
</dbReference>
<dbReference type="Gene3D" id="3.10.100.10">
    <property type="entry name" value="Mannose-Binding Protein A, subunit A"/>
    <property type="match status" value="2"/>
</dbReference>
<dbReference type="WBParaSite" id="PSAMB.scaffold4152size15524.g23567.t1">
    <property type="protein sequence ID" value="PSAMB.scaffold4152size15524.g23567.t1"/>
    <property type="gene ID" value="PSAMB.scaffold4152size15524.g23567"/>
</dbReference>
<evidence type="ECO:0000313" key="3">
    <source>
        <dbReference type="Proteomes" id="UP000887566"/>
    </source>
</evidence>
<accession>A0A914WHS5</accession>
<feature type="signal peptide" evidence="1">
    <location>
        <begin position="1"/>
        <end position="17"/>
    </location>
</feature>
<feature type="chain" id="PRO_5037642480" evidence="1">
    <location>
        <begin position="18"/>
        <end position="299"/>
    </location>
</feature>
<reference evidence="4" key="1">
    <citation type="submission" date="2022-11" db="UniProtKB">
        <authorList>
            <consortium name="WormBaseParasite"/>
        </authorList>
    </citation>
    <scope>IDENTIFICATION</scope>
</reference>
<keyword evidence="1" id="KW-0732">Signal</keyword>
<dbReference type="InterPro" id="IPR001304">
    <property type="entry name" value="C-type_lectin-like"/>
</dbReference>
<dbReference type="InterPro" id="IPR050111">
    <property type="entry name" value="C-type_lectin/snaclec_domain"/>
</dbReference>
<dbReference type="SUPFAM" id="SSF56436">
    <property type="entry name" value="C-type lectin-like"/>
    <property type="match status" value="2"/>
</dbReference>
<protein>
    <submittedName>
        <fullName evidence="4">C-type lectin domain-containing protein</fullName>
    </submittedName>
</protein>
<dbReference type="AlphaFoldDB" id="A0A914WHS5"/>
<dbReference type="PRINTS" id="PR01504">
    <property type="entry name" value="PNCREATITSAP"/>
</dbReference>
<dbReference type="Pfam" id="PF00059">
    <property type="entry name" value="Lectin_C"/>
    <property type="match status" value="2"/>
</dbReference>
<keyword evidence="3" id="KW-1185">Reference proteome</keyword>
<evidence type="ECO:0000256" key="1">
    <source>
        <dbReference type="SAM" id="SignalP"/>
    </source>
</evidence>
<proteinExistence type="predicted"/>
<organism evidence="3 4">
    <name type="scientific">Plectus sambesii</name>
    <dbReference type="NCBI Taxonomy" id="2011161"/>
    <lineage>
        <taxon>Eukaryota</taxon>
        <taxon>Metazoa</taxon>
        <taxon>Ecdysozoa</taxon>
        <taxon>Nematoda</taxon>
        <taxon>Chromadorea</taxon>
        <taxon>Plectida</taxon>
        <taxon>Plectina</taxon>
        <taxon>Plectoidea</taxon>
        <taxon>Plectidae</taxon>
        <taxon>Plectus</taxon>
    </lineage>
</organism>
<dbReference type="PANTHER" id="PTHR22803">
    <property type="entry name" value="MANNOSE, PHOSPHOLIPASE, LECTIN RECEPTOR RELATED"/>
    <property type="match status" value="1"/>
</dbReference>
<name>A0A914WHS5_9BILA</name>
<evidence type="ECO:0000259" key="2">
    <source>
        <dbReference type="PROSITE" id="PS50041"/>
    </source>
</evidence>
<dbReference type="SMART" id="SM00034">
    <property type="entry name" value="CLECT"/>
    <property type="match status" value="2"/>
</dbReference>
<dbReference type="InterPro" id="IPR016187">
    <property type="entry name" value="CTDL_fold"/>
</dbReference>
<dbReference type="PROSITE" id="PS50041">
    <property type="entry name" value="C_TYPE_LECTIN_2"/>
    <property type="match status" value="2"/>
</dbReference>
<sequence length="299" mass="33060">MLKLLCIFLSVATLSYAQICPSGWSPFNSKCLIVKTEKKAWFTAEEYCNQAAPKGHLTSISSAFENAKISALAQASGTSASQLWIGGTDLMQNGSYSWFDGQPLLYANWEQGQPDSSKHCVSSQAAGTGKWRTEVCNVQNGYICEAPMQVPSCPADWIYFPATQACYRVFMGASSWNDANSKCLGNGGNLTSVHSDVENNFIGALTSDYVDDDWYHNQTFIGMSDPQQNLQWSWSDGSATNYFNWAPGEPNGQHGNEFCVEMYSDVGTNRPDMQYHWNDTPCDETMRSFVCKCAPTWGA</sequence>